<keyword evidence="14" id="KW-1185">Reference proteome</keyword>
<dbReference type="GO" id="GO:0015450">
    <property type="term" value="F:protein-transporting ATPase activity"/>
    <property type="evidence" value="ECO:0007669"/>
    <property type="project" value="InterPro"/>
</dbReference>
<evidence type="ECO:0000256" key="3">
    <source>
        <dbReference type="ARBA" id="ARBA00013657"/>
    </source>
</evidence>
<keyword evidence="10 12" id="KW-0472">Membrane</keyword>
<dbReference type="GeneID" id="9836234"/>
<evidence type="ECO:0000256" key="2">
    <source>
        <dbReference type="ARBA" id="ARBA00008445"/>
    </source>
</evidence>
<keyword evidence="7" id="KW-0653">Protein transport</keyword>
<comment type="similarity">
    <text evidence="2">Belongs to the SecG family.</text>
</comment>
<keyword evidence="8 12" id="KW-1133">Transmembrane helix</keyword>
<dbReference type="KEGG" id="ota:OT_ostta12g02260"/>
<comment type="function">
    <text evidence="11">Involved in protein export. Participates in an early event of protein translocation across the chloroplast thylakoid membrane.</text>
</comment>
<keyword evidence="5" id="KW-0813">Transport</keyword>
<dbReference type="EMBL" id="CAID01000012">
    <property type="protein sequence ID" value="CEF99922.1"/>
    <property type="molecule type" value="Genomic_DNA"/>
</dbReference>
<feature type="transmembrane region" description="Helical" evidence="12">
    <location>
        <begin position="76"/>
        <end position="95"/>
    </location>
</feature>
<evidence type="ECO:0000256" key="10">
    <source>
        <dbReference type="ARBA" id="ARBA00023136"/>
    </source>
</evidence>
<reference evidence="14" key="1">
    <citation type="journal article" date="2006" name="Proc. Natl. Acad. Sci. U.S.A.">
        <title>Genome analysis of the smallest free-living eukaryote Ostreococcus tauri unveils many unique features.</title>
        <authorList>
            <person name="Derelle E."/>
            <person name="Ferraz C."/>
            <person name="Rombauts S."/>
            <person name="Rouze P."/>
            <person name="Worden A.Z."/>
            <person name="Robbens S."/>
            <person name="Partensky F."/>
            <person name="Degroeve S."/>
            <person name="Echeynie S."/>
            <person name="Cooke R."/>
            <person name="Saeys Y."/>
            <person name="Wuyts J."/>
            <person name="Jabbari K."/>
            <person name="Bowler C."/>
            <person name="Panaud O."/>
            <person name="Piegu B."/>
            <person name="Ball S.G."/>
            <person name="Ral J.-P."/>
            <person name="Bouget F.-Y."/>
            <person name="Piganeau G."/>
            <person name="De Baets B."/>
            <person name="Picard A."/>
            <person name="Delseny M."/>
            <person name="Demaille J."/>
            <person name="Van de Peer Y."/>
            <person name="Moreau H."/>
        </authorList>
    </citation>
    <scope>NUCLEOTIDE SEQUENCE [LARGE SCALE GENOMIC DNA]</scope>
    <source>
        <strain evidence="14">OTTH 0595 / CCAP 157/2 / RCC745</strain>
    </source>
</reference>
<evidence type="ECO:0000256" key="1">
    <source>
        <dbReference type="ARBA" id="ARBA00004141"/>
    </source>
</evidence>
<sequence>MDLARCRRTTTTRALPVALADVSASMGGLETARAIVGAATIALVMFQGPKGDGVVNSLNEGRVFGRAREAKSAVDYVTYGLIGGFIALSAVLAASG</sequence>
<dbReference type="AlphaFoldDB" id="A0A090MB17"/>
<organism evidence="13 14">
    <name type="scientific">Ostreococcus tauri</name>
    <name type="common">Marine green alga</name>
    <dbReference type="NCBI Taxonomy" id="70448"/>
    <lineage>
        <taxon>Eukaryota</taxon>
        <taxon>Viridiplantae</taxon>
        <taxon>Chlorophyta</taxon>
        <taxon>Mamiellophyceae</taxon>
        <taxon>Mamiellales</taxon>
        <taxon>Bathycoccaceae</taxon>
        <taxon>Ostreococcus</taxon>
    </lineage>
</organism>
<evidence type="ECO:0000256" key="6">
    <source>
        <dbReference type="ARBA" id="ARBA00022692"/>
    </source>
</evidence>
<dbReference type="OrthoDB" id="497503at2759"/>
<evidence type="ECO:0000256" key="9">
    <source>
        <dbReference type="ARBA" id="ARBA00023010"/>
    </source>
</evidence>
<evidence type="ECO:0000256" key="7">
    <source>
        <dbReference type="ARBA" id="ARBA00022927"/>
    </source>
</evidence>
<dbReference type="Pfam" id="PF03840">
    <property type="entry name" value="SecG"/>
    <property type="match status" value="1"/>
</dbReference>
<evidence type="ECO:0000256" key="5">
    <source>
        <dbReference type="ARBA" id="ARBA00022448"/>
    </source>
</evidence>
<dbReference type="GO" id="GO:0009306">
    <property type="term" value="P:protein secretion"/>
    <property type="evidence" value="ECO:0007669"/>
    <property type="project" value="InterPro"/>
</dbReference>
<evidence type="ECO:0000256" key="11">
    <source>
        <dbReference type="ARBA" id="ARBA00025638"/>
    </source>
</evidence>
<comment type="subcellular location">
    <subcellularLocation>
        <location evidence="1">Membrane</location>
        <topology evidence="1">Multi-pass membrane protein</topology>
    </subcellularLocation>
</comment>
<dbReference type="GO" id="GO:0016020">
    <property type="term" value="C:membrane"/>
    <property type="evidence" value="ECO:0007669"/>
    <property type="project" value="UniProtKB-SubCell"/>
</dbReference>
<dbReference type="RefSeq" id="XP_003082374.2">
    <property type="nucleotide sequence ID" value="XM_003082326.2"/>
</dbReference>
<evidence type="ECO:0000313" key="14">
    <source>
        <dbReference type="Proteomes" id="UP000009170"/>
    </source>
</evidence>
<keyword evidence="9" id="KW-0811">Translocation</keyword>
<gene>
    <name evidence="13" type="ORF">OT_ostta12g02260</name>
</gene>
<accession>A0A090MB17</accession>
<evidence type="ECO:0000256" key="8">
    <source>
        <dbReference type="ARBA" id="ARBA00022989"/>
    </source>
</evidence>
<dbReference type="InParanoid" id="A0A090MB17"/>
<name>A0A090MB17_OSTTA</name>
<evidence type="ECO:0000256" key="12">
    <source>
        <dbReference type="SAM" id="Phobius"/>
    </source>
</evidence>
<protein>
    <recommendedName>
        <fullName evidence="4">Probable protein-export membrane protein SecG</fullName>
    </recommendedName>
    <alternativeName>
        <fullName evidence="3">Probable protein-export membrane protein secG</fullName>
    </alternativeName>
</protein>
<dbReference type="Proteomes" id="UP000009170">
    <property type="component" value="Unassembled WGS sequence"/>
</dbReference>
<proteinExistence type="inferred from homology"/>
<keyword evidence="6 12" id="KW-0812">Transmembrane</keyword>
<reference evidence="13 14" key="2">
    <citation type="journal article" date="2014" name="BMC Genomics">
        <title>An improved genome of the model marine alga Ostreococcus tauri unfolds by assessing Illumina de novo assemblies.</title>
        <authorList>
            <person name="Blanc-Mathieu R."/>
            <person name="Verhelst B."/>
            <person name="Derelle E."/>
            <person name="Rombauts S."/>
            <person name="Bouget F.Y."/>
            <person name="Carre I."/>
            <person name="Chateau A."/>
            <person name="Eyre-Walker A."/>
            <person name="Grimsley N."/>
            <person name="Moreau H."/>
            <person name="Piegu B."/>
            <person name="Rivals E."/>
            <person name="Schackwitz W."/>
            <person name="Van de Peer Y."/>
            <person name="Piganeau G."/>
        </authorList>
    </citation>
    <scope>NUCLEOTIDE SEQUENCE [LARGE SCALE GENOMIC DNA]</scope>
    <source>
        <strain evidence="14">OTTH 0595 / CCAP 157/2 / RCC745</strain>
    </source>
</reference>
<comment type="caution">
    <text evidence="13">The sequence shown here is derived from an EMBL/GenBank/DDBJ whole genome shotgun (WGS) entry which is preliminary data.</text>
</comment>
<evidence type="ECO:0000256" key="4">
    <source>
        <dbReference type="ARBA" id="ARBA00015435"/>
    </source>
</evidence>
<evidence type="ECO:0000313" key="13">
    <source>
        <dbReference type="EMBL" id="CEF99922.1"/>
    </source>
</evidence>
<dbReference type="InterPro" id="IPR004692">
    <property type="entry name" value="SecG"/>
</dbReference>